<dbReference type="AlphaFoldDB" id="A0A480AJP5"/>
<keyword evidence="3" id="KW-1185">Reference proteome</keyword>
<feature type="compositionally biased region" description="Pro residues" evidence="1">
    <location>
        <begin position="78"/>
        <end position="87"/>
    </location>
</feature>
<feature type="region of interest" description="Disordered" evidence="1">
    <location>
        <begin position="111"/>
        <end position="138"/>
    </location>
</feature>
<reference evidence="3" key="1">
    <citation type="submission" date="2019-03" db="EMBL/GenBank/DDBJ databases">
        <title>Aquabacterium pictum sp.nov., the first bacteriochlorophyll a-containing freshwater bacterium in the genus Aquabacterium of the class Betaproteobacteria.</title>
        <authorList>
            <person name="Hirose S."/>
            <person name="Tank M."/>
            <person name="Hara E."/>
            <person name="Tamaki H."/>
            <person name="Takaichi S."/>
            <person name="Haruta S."/>
            <person name="Hanada S."/>
        </authorList>
    </citation>
    <scope>NUCLEOTIDE SEQUENCE [LARGE SCALE GENOMIC DNA]</scope>
    <source>
        <strain evidence="3">W35</strain>
    </source>
</reference>
<comment type="caution">
    <text evidence="2">The sequence shown here is derived from an EMBL/GenBank/DDBJ whole genome shotgun (WGS) entry which is preliminary data.</text>
</comment>
<sequence length="138" mass="14778">MKHYYIRLVQHPKRGGGRLRCVLVLPQEASLMPGVASSAQDASDAVTALNQNYAQPMAESVTGAGSIIDRHPEGRTVPGPPTQPGPPACAVLPCSSATTWRAACAAGRARRRVDDMVSGARMRPHSLLRQRQQETCHG</sequence>
<evidence type="ECO:0000313" key="3">
    <source>
        <dbReference type="Proteomes" id="UP000301751"/>
    </source>
</evidence>
<organism evidence="2 3">
    <name type="scientific">Pseudaquabacterium pictum</name>
    <dbReference type="NCBI Taxonomy" id="2315236"/>
    <lineage>
        <taxon>Bacteria</taxon>
        <taxon>Pseudomonadati</taxon>
        <taxon>Pseudomonadota</taxon>
        <taxon>Betaproteobacteria</taxon>
        <taxon>Burkholderiales</taxon>
        <taxon>Sphaerotilaceae</taxon>
        <taxon>Pseudaquabacterium</taxon>
    </lineage>
</organism>
<feature type="region of interest" description="Disordered" evidence="1">
    <location>
        <begin position="65"/>
        <end position="87"/>
    </location>
</feature>
<accession>A0A480AJP5</accession>
<evidence type="ECO:0000313" key="2">
    <source>
        <dbReference type="EMBL" id="GCL60920.1"/>
    </source>
</evidence>
<name>A0A480AJP5_9BURK</name>
<dbReference type="EMBL" id="BJCL01000001">
    <property type="protein sequence ID" value="GCL60920.1"/>
    <property type="molecule type" value="Genomic_DNA"/>
</dbReference>
<gene>
    <name evidence="2" type="ORF">AQPW35_00010</name>
</gene>
<dbReference type="Proteomes" id="UP000301751">
    <property type="component" value="Unassembled WGS sequence"/>
</dbReference>
<proteinExistence type="predicted"/>
<protein>
    <submittedName>
        <fullName evidence="2">Uncharacterized protein</fullName>
    </submittedName>
</protein>
<evidence type="ECO:0000256" key="1">
    <source>
        <dbReference type="SAM" id="MobiDB-lite"/>
    </source>
</evidence>